<keyword evidence="4" id="KW-1185">Reference proteome</keyword>
<dbReference type="EMBL" id="OBEG01000003">
    <property type="protein sequence ID" value="SNY81585.1"/>
    <property type="molecule type" value="Genomic_DNA"/>
</dbReference>
<name>A0A285L9F0_9NOCA</name>
<evidence type="ECO:0000256" key="1">
    <source>
        <dbReference type="SAM" id="Phobius"/>
    </source>
</evidence>
<evidence type="ECO:0000313" key="4">
    <source>
        <dbReference type="Proteomes" id="UP000219565"/>
    </source>
</evidence>
<evidence type="ECO:0000259" key="2">
    <source>
        <dbReference type="Pfam" id="PF02470"/>
    </source>
</evidence>
<dbReference type="InterPro" id="IPR003399">
    <property type="entry name" value="Mce/MlaD"/>
</dbReference>
<evidence type="ECO:0000313" key="3">
    <source>
        <dbReference type="EMBL" id="SNY81585.1"/>
    </source>
</evidence>
<gene>
    <name evidence="3" type="ORF">SAMN04244553_3186</name>
</gene>
<feature type="transmembrane region" description="Helical" evidence="1">
    <location>
        <begin position="12"/>
        <end position="32"/>
    </location>
</feature>
<dbReference type="Pfam" id="PF02470">
    <property type="entry name" value="MlaD"/>
    <property type="match status" value="1"/>
</dbReference>
<keyword evidence="1" id="KW-1133">Transmembrane helix</keyword>
<keyword evidence="1" id="KW-0812">Transmembrane</keyword>
<feature type="domain" description="Mce/MlaD" evidence="2">
    <location>
        <begin position="41"/>
        <end position="110"/>
    </location>
</feature>
<accession>A0A285L9F0</accession>
<dbReference type="OrthoDB" id="4608030at2"/>
<dbReference type="PANTHER" id="PTHR33371">
    <property type="entry name" value="INTERMEMBRANE PHOSPHOLIPID TRANSPORT SYSTEM BINDING PROTEIN MLAD-RELATED"/>
    <property type="match status" value="1"/>
</dbReference>
<dbReference type="PANTHER" id="PTHR33371:SF4">
    <property type="entry name" value="INTERMEMBRANE PHOSPHOLIPID TRANSPORT SYSTEM BINDING PROTEIN MLAD"/>
    <property type="match status" value="1"/>
</dbReference>
<dbReference type="STRING" id="1379680.GCA_001612615_05597"/>
<sequence length="367" mass="38280">MLKKLLGTQAFMSIAGAVVIALLAVVGYVVLFDPLKSTESYCAIMPDSIGLYEGNQVTMRGITVGSVTSVRNQGPNVRVDFEVDADHPVYADASATTVSDTVVADRELAVLASGTNLERWNSSQCITKTLTPKSLTETLTALAQLSDQIVGPDPSQPNSLANGLASLDRATAGTGPQINELIRKLGSALKSPDADIGHLAGIFDAFASVSQKVNQYWGDLQSMLVRVGPVLNQASEDLLIPGAQLFDGLAEVLPMLNDITTSFGDEILTLLDRAVPMLKLLRANVGSLREIVLTTPVFASALRSVADPETGAASLTYAPPKVAIPQGNAEAVCAAVNAVAPGRCAGAENGMVNVELVQLVLGLAGAR</sequence>
<dbReference type="InterPro" id="IPR052336">
    <property type="entry name" value="MlaD_Phospholipid_Transporter"/>
</dbReference>
<dbReference type="RefSeq" id="WP_097246075.1">
    <property type="nucleotide sequence ID" value="NZ_OBEG01000003.1"/>
</dbReference>
<organism evidence="3 4">
    <name type="scientific">Nocardia amikacinitolerans</name>
    <dbReference type="NCBI Taxonomy" id="756689"/>
    <lineage>
        <taxon>Bacteria</taxon>
        <taxon>Bacillati</taxon>
        <taxon>Actinomycetota</taxon>
        <taxon>Actinomycetes</taxon>
        <taxon>Mycobacteriales</taxon>
        <taxon>Nocardiaceae</taxon>
        <taxon>Nocardia</taxon>
    </lineage>
</organism>
<dbReference type="AlphaFoldDB" id="A0A285L9F0"/>
<protein>
    <submittedName>
        <fullName evidence="3">Virulence factor Mce family protein</fullName>
    </submittedName>
</protein>
<dbReference type="Proteomes" id="UP000219565">
    <property type="component" value="Unassembled WGS sequence"/>
</dbReference>
<reference evidence="4" key="1">
    <citation type="submission" date="2017-09" db="EMBL/GenBank/DDBJ databases">
        <authorList>
            <person name="Varghese N."/>
            <person name="Submissions S."/>
        </authorList>
    </citation>
    <scope>NUCLEOTIDE SEQUENCE [LARGE SCALE GENOMIC DNA]</scope>
    <source>
        <strain evidence="4">DSM 45537</strain>
    </source>
</reference>
<keyword evidence="1" id="KW-0472">Membrane</keyword>
<proteinExistence type="predicted"/>